<dbReference type="GO" id="GO:0000796">
    <property type="term" value="C:condensin complex"/>
    <property type="evidence" value="ECO:0007669"/>
    <property type="project" value="TreeGrafter"/>
</dbReference>
<dbReference type="InterPro" id="IPR007673">
    <property type="entry name" value="Condensin_cplx_su1"/>
</dbReference>
<dbReference type="OrthoDB" id="436262at2759"/>
<feature type="domain" description="Condensin complex subunit 1 C-terminal" evidence="12">
    <location>
        <begin position="1070"/>
        <end position="1229"/>
    </location>
</feature>
<comment type="similarity">
    <text evidence="3 10">Belongs to the CND1 (condensin subunit 1) family.</text>
</comment>
<keyword evidence="6 10" id="KW-0498">Mitosis</keyword>
<evidence type="ECO:0000256" key="10">
    <source>
        <dbReference type="PIRNR" id="PIRNR017127"/>
    </source>
</evidence>
<dbReference type="GO" id="GO:0010032">
    <property type="term" value="P:meiotic chromosome condensation"/>
    <property type="evidence" value="ECO:0007669"/>
    <property type="project" value="TreeGrafter"/>
</dbReference>
<dbReference type="KEGG" id="nlo:107218838"/>
<keyword evidence="5 10" id="KW-0132">Cell division</keyword>
<evidence type="ECO:0000259" key="13">
    <source>
        <dbReference type="Pfam" id="PF12922"/>
    </source>
</evidence>
<dbReference type="Pfam" id="PF20168">
    <property type="entry name" value="PDS5"/>
    <property type="match status" value="1"/>
</dbReference>
<feature type="domain" description="Condensin complex subunit 1 N-terminal" evidence="13">
    <location>
        <begin position="81"/>
        <end position="235"/>
    </location>
</feature>
<dbReference type="SUPFAM" id="SSF48371">
    <property type="entry name" value="ARM repeat"/>
    <property type="match status" value="1"/>
</dbReference>
<keyword evidence="8" id="KW-0539">Nucleus</keyword>
<proteinExistence type="inferred from homology"/>
<dbReference type="Gene3D" id="1.25.10.10">
    <property type="entry name" value="Leucine-rich Repeat Variant"/>
    <property type="match status" value="2"/>
</dbReference>
<feature type="compositionally biased region" description="Basic and acidic residues" evidence="11">
    <location>
        <begin position="1291"/>
        <end position="1301"/>
    </location>
</feature>
<evidence type="ECO:0000256" key="2">
    <source>
        <dbReference type="ARBA" id="ARBA00004286"/>
    </source>
</evidence>
<evidence type="ECO:0000313" key="14">
    <source>
        <dbReference type="Proteomes" id="UP000829291"/>
    </source>
</evidence>
<dbReference type="PIRSF" id="PIRSF017127">
    <property type="entry name" value="Condensin_D2"/>
    <property type="match status" value="1"/>
</dbReference>
<evidence type="ECO:0000256" key="4">
    <source>
        <dbReference type="ARBA" id="ARBA00022454"/>
    </source>
</evidence>
<reference evidence="15" key="1">
    <citation type="submission" date="2025-08" db="UniProtKB">
        <authorList>
            <consortium name="RefSeq"/>
        </authorList>
    </citation>
    <scope>IDENTIFICATION</scope>
    <source>
        <tissue evidence="15">Thorax and Abdomen</tissue>
    </source>
</reference>
<dbReference type="PANTHER" id="PTHR14222">
    <property type="entry name" value="CONDENSIN"/>
    <property type="match status" value="1"/>
</dbReference>
<name>A0A6J0BBP0_NEOLC</name>
<evidence type="ECO:0000256" key="5">
    <source>
        <dbReference type="ARBA" id="ARBA00022618"/>
    </source>
</evidence>
<dbReference type="InterPro" id="IPR024324">
    <property type="entry name" value="Condensin_cplx_su1_N"/>
</dbReference>
<dbReference type="InterPro" id="IPR032682">
    <property type="entry name" value="Cnd1_C"/>
</dbReference>
<comment type="subcellular location">
    <subcellularLocation>
        <location evidence="2">Chromosome</location>
    </subcellularLocation>
    <subcellularLocation>
        <location evidence="1">Nucleus</location>
    </subcellularLocation>
</comment>
<dbReference type="GO" id="GO:0005634">
    <property type="term" value="C:nucleus"/>
    <property type="evidence" value="ECO:0007669"/>
    <property type="project" value="UniProtKB-SubCell"/>
</dbReference>
<dbReference type="RefSeq" id="XP_015512344.2">
    <property type="nucleotide sequence ID" value="XM_015656858.2"/>
</dbReference>
<dbReference type="GO" id="GO:0051301">
    <property type="term" value="P:cell division"/>
    <property type="evidence" value="ECO:0007669"/>
    <property type="project" value="UniProtKB-KW"/>
</dbReference>
<dbReference type="Pfam" id="PF12717">
    <property type="entry name" value="Cnd1"/>
    <property type="match status" value="1"/>
</dbReference>
<evidence type="ECO:0000256" key="6">
    <source>
        <dbReference type="ARBA" id="ARBA00022776"/>
    </source>
</evidence>
<sequence length="1348" mass="153473">MRSAMPEFVIPSDKDQLLQTQPGKYSVRNVYPLRDIQNILADTNAILQEEGPSFLLEHFDKFFSVLVHGSNLKIPVHLLAVDRIHKCLKMFTNELEKQYDRGREPAAEDKPQLLTITNMLAYLLSSLIRHIEIVVSEESAGGSSKQRKKVSSKTDWELKWYDQIDEILVQIYHWIQLPLEKLWQPPIADGSFIKCISEICYRVLERCKNVKDKSVRESIFQILGTLVKRYNHSISFVIKVVQLVKMCDGLAVYLATGIIEVIEQTKCTGIIKEILREVDRATPEEGGTRNIATFLDAIASSKPNLILPAVSNLTDHLANECYLMRNCVIGILGTIVKEILTSEDLSEDQKTTRDECLENLMDHLLDTNAFVRSKTLQVWQYLCTEGAVPLVNQNALLTAVIHRLNDKNAIVRKYAFQLLRTLLQCNPFAGKFNLDKLTQQLADAKKKLKTLRIRFASISEPGAKIRVDIWNALAPSIQSAISNICVEEHMECEEDILSELDSRFENLRQLLFQEKIREALEQLMSLSAKLPESFPIDTMTPENKEEFLMSVLHKVFIDSQEVQIVTENQGSGDIDQQMKEYEKEKETRKEDYATQARLVEYIKNCLIFATELSKAIPVAEIRLSSISSSDAIEACSFLGIACQFKVEGAKDAMRKALRQVYSSDVSVCENLAEVYTELYIRDSEQYTSERHKALVIAKALIKMVKSLEPGESPALTKLITLWRKKEVISAEVFRVLWERFSLKLTDTLPEESRAALMLLTMASTTESAVVTGNFDILVSVGLGPRAETDLLLARDTCRAMTKVAVQNPDPLKCPSRLPNEHEVFEKILLLLVNKFQDIDETCYTTFSTEAINAIYHLADQPDLLMKQMLSQLVKNFQLANGTIHRRNMPSAQLANLLHVVGHIAIRQMIHLDMHVYKELKRRNTLIEMVKLKRKGDINIRNIADTTARSIRDGELDTPSSASRMRRLKDTSTIEDNGQEAIEGATADDSDAEFIHNVLENEVVSGNGLLAKFVPMVLDVCQHPEKYTDEDVQISGSLALSKMMTVSSLFCKEYLQLLITIMERSPYPSNRANLLVGVTDLMNRFPNEVEPWTKHVYGRLRDESPLVRRTCVKMLSNLIMKEMVRVKGQVSELALCVNDPEEDIRQETIKFFNELANKGNALYNIMPDILSRLTDCDLKLDEDKFRDIIKFVLGLLQKEKQIDAIIEKVCIRFKLATTERQWRDLAYCLSLLKFNAKGIRRLVDNLHHMKDKIHHEPVLKVLNEIVNQARKKTETKAACLELEEKLKQMLDGNDKENEKPDSDAAIMPPPPTTPRQLTTSRQTATPRQARTPREATRRSSRIRSTPRNT</sequence>
<dbReference type="GeneID" id="107218838"/>
<evidence type="ECO:0000313" key="15">
    <source>
        <dbReference type="RefSeq" id="XP_015512344.2"/>
    </source>
</evidence>
<dbReference type="GO" id="GO:0007076">
    <property type="term" value="P:mitotic chromosome condensation"/>
    <property type="evidence" value="ECO:0007669"/>
    <property type="project" value="InterPro"/>
</dbReference>
<dbReference type="FunCoup" id="A0A6J0BBP0">
    <property type="interactions" value="877"/>
</dbReference>
<keyword evidence="14" id="KW-1185">Reference proteome</keyword>
<dbReference type="Pfam" id="PF12922">
    <property type="entry name" value="Cnd1_N"/>
    <property type="match status" value="1"/>
</dbReference>
<evidence type="ECO:0000259" key="12">
    <source>
        <dbReference type="Pfam" id="PF12717"/>
    </source>
</evidence>
<dbReference type="InParanoid" id="A0A6J0BBP0"/>
<protein>
    <recommendedName>
        <fullName evidence="10">Condensin complex subunit 1</fullName>
    </recommendedName>
</protein>
<dbReference type="GO" id="GO:0000779">
    <property type="term" value="C:condensed chromosome, centromeric region"/>
    <property type="evidence" value="ECO:0007669"/>
    <property type="project" value="TreeGrafter"/>
</dbReference>
<organism evidence="15">
    <name type="scientific">Neodiprion lecontei</name>
    <name type="common">Redheaded pine sawfly</name>
    <dbReference type="NCBI Taxonomy" id="441921"/>
    <lineage>
        <taxon>Eukaryota</taxon>
        <taxon>Metazoa</taxon>
        <taxon>Ecdysozoa</taxon>
        <taxon>Arthropoda</taxon>
        <taxon>Hexapoda</taxon>
        <taxon>Insecta</taxon>
        <taxon>Pterygota</taxon>
        <taxon>Neoptera</taxon>
        <taxon>Endopterygota</taxon>
        <taxon>Hymenoptera</taxon>
        <taxon>Tenthredinoidea</taxon>
        <taxon>Diprionidae</taxon>
        <taxon>Diprioninae</taxon>
        <taxon>Neodiprion</taxon>
    </lineage>
</organism>
<feature type="compositionally biased region" description="Low complexity" evidence="11">
    <location>
        <begin position="1313"/>
        <end position="1322"/>
    </location>
</feature>
<evidence type="ECO:0000256" key="7">
    <source>
        <dbReference type="ARBA" id="ARBA00023067"/>
    </source>
</evidence>
<evidence type="ECO:0000256" key="9">
    <source>
        <dbReference type="ARBA" id="ARBA00023306"/>
    </source>
</evidence>
<comment type="function">
    <text evidence="10">Regulatory subunit of the condensin complex, a complex required for conversion of interphase chromatin into mitotic-like condense chromosomes. The condensin complex probably introduces positive supercoils into relaxed DNA in the presence of type I topoisomerases and converts nicked DNA into positive knotted forms in the presence of type II topoisomerases.</text>
</comment>
<evidence type="ECO:0000256" key="1">
    <source>
        <dbReference type="ARBA" id="ARBA00004123"/>
    </source>
</evidence>
<gene>
    <name evidence="15" type="primary">LOC107218838</name>
</gene>
<evidence type="ECO:0000256" key="3">
    <source>
        <dbReference type="ARBA" id="ARBA00009606"/>
    </source>
</evidence>
<dbReference type="GO" id="GO:0042393">
    <property type="term" value="F:histone binding"/>
    <property type="evidence" value="ECO:0007669"/>
    <property type="project" value="TreeGrafter"/>
</dbReference>
<dbReference type="Proteomes" id="UP000829291">
    <property type="component" value="Chromosome 2"/>
</dbReference>
<feature type="region of interest" description="Disordered" evidence="11">
    <location>
        <begin position="1291"/>
        <end position="1348"/>
    </location>
</feature>
<keyword evidence="4" id="KW-0158">Chromosome</keyword>
<evidence type="ECO:0000256" key="11">
    <source>
        <dbReference type="SAM" id="MobiDB-lite"/>
    </source>
</evidence>
<evidence type="ECO:0000256" key="8">
    <source>
        <dbReference type="ARBA" id="ARBA00023242"/>
    </source>
</evidence>
<dbReference type="InterPro" id="IPR016024">
    <property type="entry name" value="ARM-type_fold"/>
</dbReference>
<dbReference type="InterPro" id="IPR011989">
    <property type="entry name" value="ARM-like"/>
</dbReference>
<keyword evidence="7 10" id="KW-0226">DNA condensation</keyword>
<dbReference type="PANTHER" id="PTHR14222:SF2">
    <property type="entry name" value="CONDENSIN COMPLEX SUBUNIT 1"/>
    <property type="match status" value="1"/>
</dbReference>
<accession>A0A6J0BBP0</accession>
<keyword evidence="9 10" id="KW-0131">Cell cycle</keyword>
<dbReference type="InterPro" id="IPR026971">
    <property type="entry name" value="CND1/NCAPD3"/>
</dbReference>